<accession>A0A0A0UYJ7</accession>
<dbReference type="InterPro" id="IPR045958">
    <property type="entry name" value="DUF6378"/>
</dbReference>
<dbReference type="EMBL" id="KM520332">
    <property type="protein sequence ID" value="AIW56751.1"/>
    <property type="molecule type" value="Genomic_DNA"/>
</dbReference>
<evidence type="ECO:0000259" key="1">
    <source>
        <dbReference type="Pfam" id="PF19905"/>
    </source>
</evidence>
<sequence length="106" mass="12313">MKKYYLRKEIRVNITKKYLEEAIKLVGGQRHIDYGDKVDNHKNIAKMWSSYLDVEITAHDVAIMMCLLKIARTKLGKPTQDTYVDASAYMSIAGECKEREKNENKN</sequence>
<organism evidence="2">
    <name type="scientific">uncultured virus</name>
    <dbReference type="NCBI Taxonomy" id="340016"/>
    <lineage>
        <taxon>Viruses</taxon>
        <taxon>environmental samples</taxon>
    </lineage>
</organism>
<feature type="domain" description="DUF6378" evidence="1">
    <location>
        <begin position="18"/>
        <end position="96"/>
    </location>
</feature>
<dbReference type="Pfam" id="PF19905">
    <property type="entry name" value="DUF6378"/>
    <property type="match status" value="1"/>
</dbReference>
<reference evidence="2" key="1">
    <citation type="journal article" date="2014" name="Proc. Natl. Acad. Sci. U.S.A.">
        <title>Ribonucleotide reductases reveal novel viral diversity and predict biological and ecological features of unknown marine viruses.</title>
        <authorList>
            <person name="Sakowski E.G."/>
            <person name="Munsell E.V."/>
            <person name="Hyatt M."/>
            <person name="Kress W."/>
            <person name="Williamson S.J."/>
            <person name="Nasko D.J."/>
            <person name="Polson S.W."/>
            <person name="Wommack K.E."/>
        </authorList>
    </citation>
    <scope>NUCLEOTIDE SEQUENCE</scope>
</reference>
<proteinExistence type="predicted"/>
<name>A0A0A0UYJ7_9VIRU</name>
<protein>
    <recommendedName>
        <fullName evidence="1">DUF6378 domain-containing protein</fullName>
    </recommendedName>
</protein>
<evidence type="ECO:0000313" key="2">
    <source>
        <dbReference type="EMBL" id="AIW56751.1"/>
    </source>
</evidence>